<keyword evidence="1" id="KW-1133">Transmembrane helix</keyword>
<organism evidence="2 3">
    <name type="scientific">Salinimicrobium sediminis</name>
    <dbReference type="NCBI Taxonomy" id="1343891"/>
    <lineage>
        <taxon>Bacteria</taxon>
        <taxon>Pseudomonadati</taxon>
        <taxon>Bacteroidota</taxon>
        <taxon>Flavobacteriia</taxon>
        <taxon>Flavobacteriales</taxon>
        <taxon>Flavobacteriaceae</taxon>
        <taxon>Salinimicrobium</taxon>
    </lineage>
</organism>
<evidence type="ECO:0000313" key="3">
    <source>
        <dbReference type="Proteomes" id="UP000219193"/>
    </source>
</evidence>
<name>A0A285X7S6_9FLAO</name>
<sequence length="241" mass="28803">MCLSFSCFGIPGEAKLLAQTAETEVVPLDFSEETLERFRQDPDFDYTEATAEDNWWTKFKRYIRLQWNRFMNWLFGDYEAPLLLAIFLDILPYLLLGLLLVFLLYLFAKINPGNYFFGDPAKPEIHFDEEEKIIRTRDIKKLIEKAVSKENYRLAVRYHFLYVLQQLSRQELVIYDSAKTDEEYVQEIGDPALKARFKRVNRIYDFVWYGNFETKAENYLKIKNEFEKVELLIQPQHEQSL</sequence>
<dbReference type="AlphaFoldDB" id="A0A285X7S6"/>
<keyword evidence="1" id="KW-0472">Membrane</keyword>
<proteinExistence type="predicted"/>
<keyword evidence="3" id="KW-1185">Reference proteome</keyword>
<dbReference type="Proteomes" id="UP000219193">
    <property type="component" value="Unassembled WGS sequence"/>
</dbReference>
<protein>
    <submittedName>
        <fullName evidence="2">Uncharacterized protein</fullName>
    </submittedName>
</protein>
<gene>
    <name evidence="2" type="ORF">SAMN06296241_2973</name>
</gene>
<reference evidence="3" key="1">
    <citation type="submission" date="2017-09" db="EMBL/GenBank/DDBJ databases">
        <authorList>
            <person name="Varghese N."/>
            <person name="Submissions S."/>
        </authorList>
    </citation>
    <scope>NUCLEOTIDE SEQUENCE [LARGE SCALE GENOMIC DNA]</scope>
    <source>
        <strain evidence="3">CGMCC 1.12641</strain>
    </source>
</reference>
<feature type="transmembrane region" description="Helical" evidence="1">
    <location>
        <begin position="82"/>
        <end position="107"/>
    </location>
</feature>
<accession>A0A285X7S6</accession>
<evidence type="ECO:0000256" key="1">
    <source>
        <dbReference type="SAM" id="Phobius"/>
    </source>
</evidence>
<keyword evidence="1" id="KW-0812">Transmembrane</keyword>
<evidence type="ECO:0000313" key="2">
    <source>
        <dbReference type="EMBL" id="SOC81397.1"/>
    </source>
</evidence>
<dbReference type="EMBL" id="OCMF01000005">
    <property type="protein sequence ID" value="SOC81397.1"/>
    <property type="molecule type" value="Genomic_DNA"/>
</dbReference>